<name>V9FQ76_PHYNI</name>
<keyword evidence="2" id="KW-1185">Reference proteome</keyword>
<proteinExistence type="predicted"/>
<dbReference type="HOGENOM" id="CLU_3387379_0_0_1"/>
<organism evidence="1 2">
    <name type="scientific">Phytophthora nicotianae P1569</name>
    <dbReference type="NCBI Taxonomy" id="1317065"/>
    <lineage>
        <taxon>Eukaryota</taxon>
        <taxon>Sar</taxon>
        <taxon>Stramenopiles</taxon>
        <taxon>Oomycota</taxon>
        <taxon>Peronosporomycetes</taxon>
        <taxon>Peronosporales</taxon>
        <taxon>Peronosporaceae</taxon>
        <taxon>Phytophthora</taxon>
    </lineage>
</organism>
<evidence type="ECO:0000313" key="2">
    <source>
        <dbReference type="Proteomes" id="UP000018721"/>
    </source>
</evidence>
<evidence type="ECO:0000313" key="1">
    <source>
        <dbReference type="EMBL" id="ETI53609.1"/>
    </source>
</evidence>
<protein>
    <submittedName>
        <fullName evidence="1">Uncharacterized protein</fullName>
    </submittedName>
</protein>
<sequence>MAVDVVALGCAAPSDLIAHPKQSNHLRSPKSQD</sequence>
<gene>
    <name evidence="1" type="ORF">F443_03519</name>
</gene>
<accession>V9FQ76</accession>
<dbReference type="AlphaFoldDB" id="V9FQ76"/>
<reference evidence="1 2" key="1">
    <citation type="submission" date="2013-11" db="EMBL/GenBank/DDBJ databases">
        <title>The Genome Sequence of Phytophthora parasitica P1569.</title>
        <authorList>
            <consortium name="The Broad Institute Genomics Platform"/>
            <person name="Russ C."/>
            <person name="Tyler B."/>
            <person name="Panabieres F."/>
            <person name="Shan W."/>
            <person name="Tripathy S."/>
            <person name="Grunwald N."/>
            <person name="Machado M."/>
            <person name="Johnson C.S."/>
            <person name="Arredondo F."/>
            <person name="Hong C."/>
            <person name="Coffey M."/>
            <person name="Young S.K."/>
            <person name="Zeng Q."/>
            <person name="Gargeya S."/>
            <person name="Fitzgerald M."/>
            <person name="Abouelleil A."/>
            <person name="Alvarado L."/>
            <person name="Chapman S.B."/>
            <person name="Gainer-Dewar J."/>
            <person name="Goldberg J."/>
            <person name="Griggs A."/>
            <person name="Gujja S."/>
            <person name="Hansen M."/>
            <person name="Howarth C."/>
            <person name="Imamovic A."/>
            <person name="Ireland A."/>
            <person name="Larimer J."/>
            <person name="McCowan C."/>
            <person name="Murphy C."/>
            <person name="Pearson M."/>
            <person name="Poon T.W."/>
            <person name="Priest M."/>
            <person name="Roberts A."/>
            <person name="Saif S."/>
            <person name="Shea T."/>
            <person name="Sykes S."/>
            <person name="Wortman J."/>
            <person name="Nusbaum C."/>
            <person name="Birren B."/>
        </authorList>
    </citation>
    <scope>NUCLEOTIDE SEQUENCE [LARGE SCALE GENOMIC DNA]</scope>
    <source>
        <strain evidence="1 2">P1569</strain>
    </source>
</reference>
<dbReference type="EMBL" id="ANIZ01000672">
    <property type="protein sequence ID" value="ETI53609.1"/>
    <property type="molecule type" value="Genomic_DNA"/>
</dbReference>
<feature type="non-terminal residue" evidence="1">
    <location>
        <position position="33"/>
    </location>
</feature>
<comment type="caution">
    <text evidence="1">The sequence shown here is derived from an EMBL/GenBank/DDBJ whole genome shotgun (WGS) entry which is preliminary data.</text>
</comment>
<dbReference type="Proteomes" id="UP000018721">
    <property type="component" value="Unassembled WGS sequence"/>
</dbReference>